<evidence type="ECO:0000313" key="2">
    <source>
        <dbReference type="EMBL" id="TWS23868.1"/>
    </source>
</evidence>
<dbReference type="Proteomes" id="UP000319375">
    <property type="component" value="Unassembled WGS sequence"/>
</dbReference>
<comment type="caution">
    <text evidence="2">The sequence shown here is derived from an EMBL/GenBank/DDBJ whole genome shotgun (WGS) entry which is preliminary data.</text>
</comment>
<proteinExistence type="predicted"/>
<protein>
    <submittedName>
        <fullName evidence="2">Endo-beta-N-acetylglucosaminidase</fullName>
    </submittedName>
</protein>
<evidence type="ECO:0000259" key="1">
    <source>
        <dbReference type="Pfam" id="PF03644"/>
    </source>
</evidence>
<dbReference type="GO" id="GO:0005829">
    <property type="term" value="C:cytosol"/>
    <property type="evidence" value="ECO:0007669"/>
    <property type="project" value="UniProtKB-SubCell"/>
</dbReference>
<evidence type="ECO:0000313" key="3">
    <source>
        <dbReference type="Proteomes" id="UP000319375"/>
    </source>
</evidence>
<dbReference type="AlphaFoldDB" id="A0A5C5RMP8"/>
<dbReference type="GO" id="GO:0033925">
    <property type="term" value="F:mannosyl-glycoprotein endo-beta-N-acetylglucosaminidase activity"/>
    <property type="evidence" value="ECO:0007669"/>
    <property type="project" value="InterPro"/>
</dbReference>
<organism evidence="2 3">
    <name type="scientific">Tsukamurella conjunctivitidis</name>
    <dbReference type="NCBI Taxonomy" id="2592068"/>
    <lineage>
        <taxon>Bacteria</taxon>
        <taxon>Bacillati</taxon>
        <taxon>Actinomycetota</taxon>
        <taxon>Actinomycetes</taxon>
        <taxon>Mycobacteriales</taxon>
        <taxon>Tsukamurellaceae</taxon>
        <taxon>Tsukamurella</taxon>
    </lineage>
</organism>
<dbReference type="PANTHER" id="PTHR13246:SF1">
    <property type="entry name" value="CYTOSOLIC ENDO-BETA-N-ACETYLGLUCOSAMINIDASE"/>
    <property type="match status" value="1"/>
</dbReference>
<name>A0A5C5RMP8_9ACTN</name>
<feature type="non-terminal residue" evidence="2">
    <location>
        <position position="318"/>
    </location>
</feature>
<dbReference type="Gene3D" id="3.20.20.80">
    <property type="entry name" value="Glycosidases"/>
    <property type="match status" value="1"/>
</dbReference>
<accession>A0A5C5RMP8</accession>
<dbReference type="PANTHER" id="PTHR13246">
    <property type="entry name" value="ENDO BETA N-ACETYLGLUCOSAMINIDASE"/>
    <property type="match status" value="1"/>
</dbReference>
<sequence length="318" mass="35982">MLLAGLTLPAHATDTLPWQGDQTAGAHQPYQHGYTGLDLLNWNPAADQDAELLRSRVPLQERNEPLPATQRNPQLSADTEMFNLAGDYGNAFFESFHDNNVFSQYLFNYWQYTDYYGSWHGMPTQGVDKALYDPSKEWTQRWFEFGMLNLPNAAYTNAAHKNGAKSIATIFFSGSDRGEQTYGDLLADRREDGTYPVADKLAEVAHYYGFDGYFANQESNVPASDVPAYREFVRQLRETGMYVQWYDSVTYPNGGISYQNQFNQRNSPWILDTETDQRISDSIFLNYWFSGGMLDSSAAHATSLGLDPYESVFAGIEA</sequence>
<dbReference type="Pfam" id="PF03644">
    <property type="entry name" value="Glyco_hydro_85"/>
    <property type="match status" value="1"/>
</dbReference>
<feature type="domain" description="Cytosolic endo-beta-N-acetylglucosaminidase TIM barrel" evidence="1">
    <location>
        <begin position="96"/>
        <end position="317"/>
    </location>
</feature>
<keyword evidence="3" id="KW-1185">Reference proteome</keyword>
<dbReference type="InterPro" id="IPR005201">
    <property type="entry name" value="TIM_ENGase"/>
</dbReference>
<reference evidence="2 3" key="1">
    <citation type="submission" date="2019-06" db="EMBL/GenBank/DDBJ databases">
        <title>Tsukamurella conjunctivitidis sp. nov., Tsukamurella assacharolytica sp. nov. and Tsukamurella sputae sp. nov. isolated from patients with conjunctivitis, bacteraemia (lymphoma) and respiratory infection (sputum) in Hong Kong.</title>
        <authorList>
            <person name="Teng J.L.L."/>
            <person name="Lee H.H."/>
            <person name="Fong J.Y.H."/>
            <person name="Fok K.M.N."/>
            <person name="Lau S.K.P."/>
            <person name="Woo P.C.Y."/>
        </authorList>
    </citation>
    <scope>NUCLEOTIDE SEQUENCE [LARGE SCALE GENOMIC DNA]</scope>
    <source>
        <strain evidence="2 3">HKU72</strain>
    </source>
</reference>
<dbReference type="InterPro" id="IPR032979">
    <property type="entry name" value="ENGase"/>
</dbReference>
<gene>
    <name evidence="2" type="ORF">FK530_24240</name>
</gene>
<dbReference type="EMBL" id="VIGX01000046">
    <property type="protein sequence ID" value="TWS23868.1"/>
    <property type="molecule type" value="Genomic_DNA"/>
</dbReference>